<dbReference type="Proteomes" id="UP000325081">
    <property type="component" value="Unassembled WGS sequence"/>
</dbReference>
<sequence>MEKKPKILDEEGSRNLKVQDLISANREHWLDSKQQKEKKAQSVETSTTASKSQDDLEERCLSKMEADAAAEGGLEEVADLCEGGLEESTDSVETTGSIDAIRLGRGIGGID</sequence>
<feature type="compositionally biased region" description="Basic and acidic residues" evidence="1">
    <location>
        <begin position="28"/>
        <end position="41"/>
    </location>
</feature>
<organism evidence="2 3">
    <name type="scientific">Striga asiatica</name>
    <name type="common">Asiatic witchweed</name>
    <name type="synonym">Buchnera asiatica</name>
    <dbReference type="NCBI Taxonomy" id="4170"/>
    <lineage>
        <taxon>Eukaryota</taxon>
        <taxon>Viridiplantae</taxon>
        <taxon>Streptophyta</taxon>
        <taxon>Embryophyta</taxon>
        <taxon>Tracheophyta</taxon>
        <taxon>Spermatophyta</taxon>
        <taxon>Magnoliopsida</taxon>
        <taxon>eudicotyledons</taxon>
        <taxon>Gunneridae</taxon>
        <taxon>Pentapetalae</taxon>
        <taxon>asterids</taxon>
        <taxon>lamiids</taxon>
        <taxon>Lamiales</taxon>
        <taxon>Orobanchaceae</taxon>
        <taxon>Buchnereae</taxon>
        <taxon>Striga</taxon>
    </lineage>
</organism>
<name>A0A5A7QY62_STRAF</name>
<comment type="caution">
    <text evidence="2">The sequence shown here is derived from an EMBL/GenBank/DDBJ whole genome shotgun (WGS) entry which is preliminary data.</text>
</comment>
<evidence type="ECO:0000313" key="3">
    <source>
        <dbReference type="Proteomes" id="UP000325081"/>
    </source>
</evidence>
<protein>
    <submittedName>
        <fullName evidence="2">BZIP transcription factor family protein</fullName>
    </submittedName>
</protein>
<dbReference type="AlphaFoldDB" id="A0A5A7QY62"/>
<proteinExistence type="predicted"/>
<dbReference type="EMBL" id="BKCP01009070">
    <property type="protein sequence ID" value="GER50049.1"/>
    <property type="molecule type" value="Genomic_DNA"/>
</dbReference>
<accession>A0A5A7QY62</accession>
<reference evidence="3" key="1">
    <citation type="journal article" date="2019" name="Curr. Biol.">
        <title>Genome Sequence of Striga asiatica Provides Insight into the Evolution of Plant Parasitism.</title>
        <authorList>
            <person name="Yoshida S."/>
            <person name="Kim S."/>
            <person name="Wafula E.K."/>
            <person name="Tanskanen J."/>
            <person name="Kim Y.M."/>
            <person name="Honaas L."/>
            <person name="Yang Z."/>
            <person name="Spallek T."/>
            <person name="Conn C.E."/>
            <person name="Ichihashi Y."/>
            <person name="Cheong K."/>
            <person name="Cui S."/>
            <person name="Der J.P."/>
            <person name="Gundlach H."/>
            <person name="Jiao Y."/>
            <person name="Hori C."/>
            <person name="Ishida J.K."/>
            <person name="Kasahara H."/>
            <person name="Kiba T."/>
            <person name="Kim M.S."/>
            <person name="Koo N."/>
            <person name="Laohavisit A."/>
            <person name="Lee Y.H."/>
            <person name="Lumba S."/>
            <person name="McCourt P."/>
            <person name="Mortimer J.C."/>
            <person name="Mutuku J.M."/>
            <person name="Nomura T."/>
            <person name="Sasaki-Sekimoto Y."/>
            <person name="Seto Y."/>
            <person name="Wang Y."/>
            <person name="Wakatake T."/>
            <person name="Sakakibara H."/>
            <person name="Demura T."/>
            <person name="Yamaguchi S."/>
            <person name="Yoneyama K."/>
            <person name="Manabe R.I."/>
            <person name="Nelson D.C."/>
            <person name="Schulman A.H."/>
            <person name="Timko M.P."/>
            <person name="dePamphilis C.W."/>
            <person name="Choi D."/>
            <person name="Shirasu K."/>
        </authorList>
    </citation>
    <scope>NUCLEOTIDE SEQUENCE [LARGE SCALE GENOMIC DNA]</scope>
    <source>
        <strain evidence="3">cv. UVA1</strain>
    </source>
</reference>
<keyword evidence="3" id="KW-1185">Reference proteome</keyword>
<feature type="compositionally biased region" description="Polar residues" evidence="1">
    <location>
        <begin position="42"/>
        <end position="51"/>
    </location>
</feature>
<gene>
    <name evidence="2" type="ORF">STAS_27332</name>
</gene>
<evidence type="ECO:0000313" key="2">
    <source>
        <dbReference type="EMBL" id="GER50049.1"/>
    </source>
</evidence>
<feature type="region of interest" description="Disordered" evidence="1">
    <location>
        <begin position="28"/>
        <end position="58"/>
    </location>
</feature>
<evidence type="ECO:0000256" key="1">
    <source>
        <dbReference type="SAM" id="MobiDB-lite"/>
    </source>
</evidence>